<reference evidence="1" key="1">
    <citation type="submission" date="2011-05" db="EMBL/GenBank/DDBJ databases">
        <authorList>
            <person name="Kuske C.R."/>
            <person name="Challacombe J.F."/>
            <person name="Siddaramappa S."/>
            <person name="Petersen J.M."/>
            <person name="Bruce D.C."/>
        </authorList>
    </citation>
    <scope>NUCLEOTIDE SEQUENCE</scope>
    <source>
        <strain evidence="1">TX077308</strain>
    </source>
</reference>
<sequence>MKRILCRLFICFLLLMESNYSWALIGKLSLQNDNLKLVTKDREYSVLGSSSVLSESKSMAYLDTLVFIDSQNQINDNALYINDVPTAISGSERLTGVLVKRSHDLYLIVDDQEIPVKFIDAVDFRGNHFDQKSIDYYLNKKVNVIAEFDHGVLYISAIVISNVFESINNLFPLDSNYKKLIEEDYVEFVTDTLMEDALSKNLEPFKATLFDNAKVKNGDHVLIISLSGRQGDDLVTVGGHFVLGEATVKHGQLENFSFYNFYTTKNKKLMMPAKVSYEDYFGHLSQGQQNYRPTYTLLVYGVDKDKIKKMAEVIGRDLEYMRTSGDTGGISYDCVNTALHALYKSEFIENPNFLGLESFYTPPKDYTEGKYSYFNNSWYYILNTKRVFLPRSGFEYVLENIETFNPKRVDFVFYNQTPSGRPVGGAPIAGVLKYFRISLHSNELSEQNTVYDIATFLDGLGI</sequence>
<evidence type="ECO:0000313" key="2">
    <source>
        <dbReference type="Proteomes" id="UP000000490"/>
    </source>
</evidence>
<proteinExistence type="predicted"/>
<protein>
    <submittedName>
        <fullName evidence="1">Uncharacterized protein</fullName>
    </submittedName>
</protein>
<dbReference type="EMBL" id="CP002872">
    <property type="protein sequence ID" value="AEI35214.1"/>
    <property type="molecule type" value="Genomic_DNA"/>
</dbReference>
<name>A0ABN3ZQ62_FRAST</name>
<accession>A0ABN3ZQ62</accession>
<dbReference type="Proteomes" id="UP000000490">
    <property type="component" value="Chromosome"/>
</dbReference>
<evidence type="ECO:0000313" key="1">
    <source>
        <dbReference type="EMBL" id="AEI35214.1"/>
    </source>
</evidence>
<organism evidence="1 2">
    <name type="scientific">Francisella salina</name>
    <dbReference type="NCBI Taxonomy" id="573569"/>
    <lineage>
        <taxon>Bacteria</taxon>
        <taxon>Pseudomonadati</taxon>
        <taxon>Pseudomonadota</taxon>
        <taxon>Gammaproteobacteria</taxon>
        <taxon>Thiotrichales</taxon>
        <taxon>Francisellaceae</taxon>
        <taxon>Francisella</taxon>
    </lineage>
</organism>
<keyword evidence="2" id="KW-1185">Reference proteome</keyword>
<gene>
    <name evidence="1" type="ordered locus">F7308_0286</name>
</gene>
<dbReference type="RefSeq" id="WP_013922067.1">
    <property type="nucleotide sequence ID" value="NC_015696.1"/>
</dbReference>